<evidence type="ECO:0000313" key="2">
    <source>
        <dbReference type="Proteomes" id="UP000003374"/>
    </source>
</evidence>
<organism evidence="1 2">
    <name type="scientific">Nitrococcus mobilis Nb-231</name>
    <dbReference type="NCBI Taxonomy" id="314278"/>
    <lineage>
        <taxon>Bacteria</taxon>
        <taxon>Pseudomonadati</taxon>
        <taxon>Pseudomonadota</taxon>
        <taxon>Gammaproteobacteria</taxon>
        <taxon>Chromatiales</taxon>
        <taxon>Ectothiorhodospiraceae</taxon>
        <taxon>Nitrococcus</taxon>
    </lineage>
</organism>
<dbReference type="EMBL" id="AAOF01000006">
    <property type="protein sequence ID" value="EAR21732.1"/>
    <property type="molecule type" value="Genomic_DNA"/>
</dbReference>
<dbReference type="GO" id="GO:0004386">
    <property type="term" value="F:helicase activity"/>
    <property type="evidence" value="ECO:0007669"/>
    <property type="project" value="UniProtKB-KW"/>
</dbReference>
<keyword evidence="1" id="KW-0347">Helicase</keyword>
<dbReference type="HOGENOM" id="CLU_2082312_0_0_6"/>
<name>A4BRB0_9GAMM</name>
<keyword evidence="1" id="KW-0067">ATP-binding</keyword>
<protein>
    <submittedName>
        <fullName evidence="1">ATP-dependent DNA helicase, UvrD/REP family protein</fullName>
    </submittedName>
</protein>
<accession>A4BRB0</accession>
<proteinExistence type="predicted"/>
<dbReference type="AlphaFoldDB" id="A4BRB0"/>
<evidence type="ECO:0000313" key="1">
    <source>
        <dbReference type="EMBL" id="EAR21732.1"/>
    </source>
</evidence>
<gene>
    <name evidence="1" type="ORF">NB231_03345</name>
</gene>
<keyword evidence="1" id="KW-0378">Hydrolase</keyword>
<sequence length="117" mass="13214">MLSQSNVDLGHAGCFAAKQPVHRTLSQVSYGDELALVITGERRELRTLQGVVVGKLARKAVLPSGRVTQVTVESVMHWSRLHTDPDHHRRLRVDEWWMVLPRLVIKPEGDFKGGERI</sequence>
<dbReference type="Proteomes" id="UP000003374">
    <property type="component" value="Unassembled WGS sequence"/>
</dbReference>
<reference evidence="1 2" key="1">
    <citation type="submission" date="2006-02" db="EMBL/GenBank/DDBJ databases">
        <authorList>
            <person name="Waterbury J."/>
            <person name="Ferriera S."/>
            <person name="Johnson J."/>
            <person name="Kravitz S."/>
            <person name="Halpern A."/>
            <person name="Remington K."/>
            <person name="Beeson K."/>
            <person name="Tran B."/>
            <person name="Rogers Y.-H."/>
            <person name="Friedman R."/>
            <person name="Venter J.C."/>
        </authorList>
    </citation>
    <scope>NUCLEOTIDE SEQUENCE [LARGE SCALE GENOMIC DNA]</scope>
    <source>
        <strain evidence="1 2">Nb-231</strain>
    </source>
</reference>
<comment type="caution">
    <text evidence="1">The sequence shown here is derived from an EMBL/GenBank/DDBJ whole genome shotgun (WGS) entry which is preliminary data.</text>
</comment>
<dbReference type="STRING" id="314278.NB231_03345"/>
<keyword evidence="2" id="KW-1185">Reference proteome</keyword>
<keyword evidence="1" id="KW-0547">Nucleotide-binding</keyword>
<dbReference type="RefSeq" id="WP_004999716.1">
    <property type="nucleotide sequence ID" value="NZ_CH672427.1"/>
</dbReference>